<dbReference type="Pfam" id="PF01522">
    <property type="entry name" value="Polysacc_deac_1"/>
    <property type="match status" value="1"/>
</dbReference>
<comment type="caution">
    <text evidence="2">The sequence shown here is derived from an EMBL/GenBank/DDBJ whole genome shotgun (WGS) entry which is preliminary data.</text>
</comment>
<dbReference type="GO" id="GO:0016810">
    <property type="term" value="F:hydrolase activity, acting on carbon-nitrogen (but not peptide) bonds"/>
    <property type="evidence" value="ECO:0007669"/>
    <property type="project" value="InterPro"/>
</dbReference>
<dbReference type="CDD" id="cd10917">
    <property type="entry name" value="CE4_NodB_like_6s_7s"/>
    <property type="match status" value="1"/>
</dbReference>
<gene>
    <name evidence="2" type="ORF">EGH82_23495</name>
</gene>
<dbReference type="Proteomes" id="UP000278792">
    <property type="component" value="Unassembled WGS sequence"/>
</dbReference>
<feature type="non-terminal residue" evidence="2">
    <location>
        <position position="1"/>
    </location>
</feature>
<dbReference type="InterPro" id="IPR002509">
    <property type="entry name" value="NODB_dom"/>
</dbReference>
<dbReference type="InterPro" id="IPR011330">
    <property type="entry name" value="Glyco_hydro/deAcase_b/a-brl"/>
</dbReference>
<dbReference type="EMBL" id="RKIK01000181">
    <property type="protein sequence ID" value="ROV56472.1"/>
    <property type="molecule type" value="Genomic_DNA"/>
</dbReference>
<feature type="domain" description="NodB homology" evidence="1">
    <location>
        <begin position="9"/>
        <end position="108"/>
    </location>
</feature>
<dbReference type="SUPFAM" id="SSF88713">
    <property type="entry name" value="Glycoside hydrolase/deacetylase"/>
    <property type="match status" value="1"/>
</dbReference>
<sequence>SIKSKFIKTETIFDFLSKHKIKGTFFGVFDLIDIGEEKEDQIKIFKAIINEGHELGLHGYNHLPLTEDALNKSMKLARELLGVTLSTYSSPWGDDRDATVQLLEKNKFKGFRVWTMDERRDTDLVQLRYRNNLEGCKFNEKYIILNIHGPDMYPVGKKKIELMIEQLKLNGYEFIRFKDIVKEFKNDN</sequence>
<dbReference type="Gene3D" id="3.20.20.370">
    <property type="entry name" value="Glycoside hydrolase/deacetylase"/>
    <property type="match status" value="1"/>
</dbReference>
<dbReference type="InterPro" id="IPR050248">
    <property type="entry name" value="Polysacc_deacetylase_ArnD"/>
</dbReference>
<dbReference type="AlphaFoldDB" id="A0A3N3DPQ7"/>
<dbReference type="RefSeq" id="WP_123783939.1">
    <property type="nucleotide sequence ID" value="NZ_RKIK01000181.1"/>
</dbReference>
<proteinExistence type="predicted"/>
<evidence type="ECO:0000259" key="1">
    <source>
        <dbReference type="Pfam" id="PF01522"/>
    </source>
</evidence>
<reference evidence="2 3" key="1">
    <citation type="submission" date="2018-11" db="EMBL/GenBank/DDBJ databases">
        <title>Vibrio ponticus strain CAIM 1751 pathogenic for the snapper Lutjanus guttatus.</title>
        <authorList>
            <person name="Soto-Rodriguez S."/>
            <person name="Lozano-Olvera R."/>
            <person name="Gomez-Gil B."/>
        </authorList>
    </citation>
    <scope>NUCLEOTIDE SEQUENCE [LARGE SCALE GENOMIC DNA]</scope>
    <source>
        <strain evidence="2 3">CAIM 1751</strain>
    </source>
</reference>
<protein>
    <submittedName>
        <fullName evidence="2">DUF2194 domain-containing protein</fullName>
    </submittedName>
</protein>
<evidence type="ECO:0000313" key="2">
    <source>
        <dbReference type="EMBL" id="ROV56472.1"/>
    </source>
</evidence>
<dbReference type="PANTHER" id="PTHR10587">
    <property type="entry name" value="GLYCOSYL TRANSFERASE-RELATED"/>
    <property type="match status" value="1"/>
</dbReference>
<evidence type="ECO:0000313" key="3">
    <source>
        <dbReference type="Proteomes" id="UP000278792"/>
    </source>
</evidence>
<organism evidence="2 3">
    <name type="scientific">Vibrio ponticus</name>
    <dbReference type="NCBI Taxonomy" id="265668"/>
    <lineage>
        <taxon>Bacteria</taxon>
        <taxon>Pseudomonadati</taxon>
        <taxon>Pseudomonadota</taxon>
        <taxon>Gammaproteobacteria</taxon>
        <taxon>Vibrionales</taxon>
        <taxon>Vibrionaceae</taxon>
        <taxon>Vibrio</taxon>
    </lineage>
</organism>
<accession>A0A3N3DPQ7</accession>
<name>A0A3N3DPQ7_9VIBR</name>
<dbReference type="GO" id="GO:0005975">
    <property type="term" value="P:carbohydrate metabolic process"/>
    <property type="evidence" value="ECO:0007669"/>
    <property type="project" value="InterPro"/>
</dbReference>